<evidence type="ECO:0000313" key="1">
    <source>
        <dbReference type="EMBL" id="MTI24063.1"/>
    </source>
</evidence>
<evidence type="ECO:0000313" key="2">
    <source>
        <dbReference type="Proteomes" id="UP000798808"/>
    </source>
</evidence>
<dbReference type="Proteomes" id="UP000798808">
    <property type="component" value="Unassembled WGS sequence"/>
</dbReference>
<protein>
    <submittedName>
        <fullName evidence="1">Uncharacterized protein</fullName>
    </submittedName>
</protein>
<keyword evidence="2" id="KW-1185">Reference proteome</keyword>
<gene>
    <name evidence="1" type="ORF">E1163_03800</name>
</gene>
<proteinExistence type="predicted"/>
<dbReference type="RefSeq" id="WP_155169624.1">
    <property type="nucleotide sequence ID" value="NZ_BAAAFL010000012.1"/>
</dbReference>
<name>A0ABW9RL03_9BACT</name>
<comment type="caution">
    <text evidence="1">The sequence shown here is derived from an EMBL/GenBank/DDBJ whole genome shotgun (WGS) entry which is preliminary data.</text>
</comment>
<accession>A0ABW9RL03</accession>
<reference evidence="1 2" key="1">
    <citation type="submission" date="2019-02" db="EMBL/GenBank/DDBJ databases">
        <authorList>
            <person name="Goldberg S.R."/>
            <person name="Haltli B.A."/>
            <person name="Correa H."/>
            <person name="Russell K.G."/>
        </authorList>
    </citation>
    <scope>NUCLEOTIDE SEQUENCE [LARGE SCALE GENOMIC DNA]</scope>
    <source>
        <strain evidence="1 2">JCM 16186</strain>
    </source>
</reference>
<organism evidence="1 2">
    <name type="scientific">Fulvivirga kasyanovii</name>
    <dbReference type="NCBI Taxonomy" id="396812"/>
    <lineage>
        <taxon>Bacteria</taxon>
        <taxon>Pseudomonadati</taxon>
        <taxon>Bacteroidota</taxon>
        <taxon>Cytophagia</taxon>
        <taxon>Cytophagales</taxon>
        <taxon>Fulvivirgaceae</taxon>
        <taxon>Fulvivirga</taxon>
    </lineage>
</organism>
<sequence length="127" mass="15112">MNLPIRFYEKKHFSIIINNVKDHKIEGCFDIDYWGISQRFSALAYKPKPNLLHFTFSIDWTFAPENSFTVFSAFLKTKADCSLLYLNWLFVDKKQSYLGAIRLLENFPEEIEPKQYLPFPPFDYILN</sequence>
<dbReference type="EMBL" id="SMLW01000358">
    <property type="protein sequence ID" value="MTI24063.1"/>
    <property type="molecule type" value="Genomic_DNA"/>
</dbReference>